<keyword evidence="3" id="KW-1185">Reference proteome</keyword>
<reference evidence="2" key="2">
    <citation type="submission" date="2025-09" db="UniProtKB">
        <authorList>
            <consortium name="Ensembl"/>
        </authorList>
    </citation>
    <scope>IDENTIFICATION</scope>
</reference>
<proteinExistence type="predicted"/>
<accession>A0A8C4JEK6</accession>
<dbReference type="Proteomes" id="UP000694423">
    <property type="component" value="Unplaced"/>
</dbReference>
<feature type="region of interest" description="Disordered" evidence="1">
    <location>
        <begin position="1"/>
        <end position="31"/>
    </location>
</feature>
<reference evidence="2" key="1">
    <citation type="submission" date="2025-08" db="UniProtKB">
        <authorList>
            <consortium name="Ensembl"/>
        </authorList>
    </citation>
    <scope>IDENTIFICATION</scope>
</reference>
<protein>
    <submittedName>
        <fullName evidence="2">Uncharacterized protein</fullName>
    </submittedName>
</protein>
<evidence type="ECO:0000313" key="2">
    <source>
        <dbReference type="Ensembl" id="ENSDNVP00000007835.1"/>
    </source>
</evidence>
<organism evidence="2 3">
    <name type="scientific">Dromaius novaehollandiae</name>
    <name type="common">Emu</name>
    <dbReference type="NCBI Taxonomy" id="8790"/>
    <lineage>
        <taxon>Eukaryota</taxon>
        <taxon>Metazoa</taxon>
        <taxon>Chordata</taxon>
        <taxon>Craniata</taxon>
        <taxon>Vertebrata</taxon>
        <taxon>Euteleostomi</taxon>
        <taxon>Archelosauria</taxon>
        <taxon>Archosauria</taxon>
        <taxon>Dinosauria</taxon>
        <taxon>Saurischia</taxon>
        <taxon>Theropoda</taxon>
        <taxon>Coelurosauria</taxon>
        <taxon>Aves</taxon>
        <taxon>Palaeognathae</taxon>
        <taxon>Casuariiformes</taxon>
        <taxon>Dromaiidae</taxon>
        <taxon>Dromaius</taxon>
    </lineage>
</organism>
<evidence type="ECO:0000256" key="1">
    <source>
        <dbReference type="SAM" id="MobiDB-lite"/>
    </source>
</evidence>
<name>A0A8C4JEK6_DRONO</name>
<sequence length="92" mass="9903">MSWTPDLSGGQGTMGSQAAWKTQHKTRARAGSLGNAAAFRRKDAATRGHSRLLLSTPRDPTTSQTPTYRQGLGHLLCNKEVTDTTSKHLGVL</sequence>
<evidence type="ECO:0000313" key="3">
    <source>
        <dbReference type="Proteomes" id="UP000694423"/>
    </source>
</evidence>
<dbReference type="Ensembl" id="ENSDNVT00000009482.1">
    <property type="protein sequence ID" value="ENSDNVP00000007835.1"/>
    <property type="gene ID" value="ENSDNVG00000005577.1"/>
</dbReference>
<dbReference type="AlphaFoldDB" id="A0A8C4JEK6"/>